<evidence type="ECO:0000313" key="2">
    <source>
        <dbReference type="Proteomes" id="UP001057738"/>
    </source>
</evidence>
<sequence>MYAANTTAAEAETALRALRGWAARTAVPDKASLHENFDGLEERQVALRHAYRLPDPAEEAFKEARLALGVPLQLVSYAQ</sequence>
<gene>
    <name evidence="1" type="ORF">NRK68_34645</name>
</gene>
<protein>
    <submittedName>
        <fullName evidence="1">Uncharacterized protein</fullName>
    </submittedName>
</protein>
<accession>A0ABY5Q7I5</accession>
<geneLocation type="plasmid" evidence="1 2">
    <name>unnamed1</name>
</geneLocation>
<proteinExistence type="predicted"/>
<evidence type="ECO:0000313" key="1">
    <source>
        <dbReference type="EMBL" id="UUY52407.1"/>
    </source>
</evidence>
<dbReference type="RefSeq" id="WP_257858152.1">
    <property type="nucleotide sequence ID" value="NZ_CP102515.1"/>
</dbReference>
<dbReference type="GeneID" id="95578678"/>
<keyword evidence="1" id="KW-0614">Plasmid</keyword>
<keyword evidence="2" id="KW-1185">Reference proteome</keyword>
<dbReference type="EMBL" id="CP102515">
    <property type="protein sequence ID" value="UUY52407.1"/>
    <property type="molecule type" value="Genomic_DNA"/>
</dbReference>
<name>A0ABY5Q7I5_9ACTN</name>
<dbReference type="Proteomes" id="UP001057738">
    <property type="component" value="Plasmid unnamed1"/>
</dbReference>
<reference evidence="1" key="1">
    <citation type="submission" date="2022-08" db="EMBL/GenBank/DDBJ databases">
        <authorList>
            <person name="Tian L."/>
        </authorList>
    </citation>
    <scope>NUCLEOTIDE SEQUENCE</scope>
    <source>
        <strain evidence="1">CM253</strain>
        <plasmid evidence="1">unnamed1</plasmid>
    </source>
</reference>
<organism evidence="1 2">
    <name type="scientific">Streptomyces yangpuensis</name>
    <dbReference type="NCBI Taxonomy" id="1648182"/>
    <lineage>
        <taxon>Bacteria</taxon>
        <taxon>Bacillati</taxon>
        <taxon>Actinomycetota</taxon>
        <taxon>Actinomycetes</taxon>
        <taxon>Kitasatosporales</taxon>
        <taxon>Streptomycetaceae</taxon>
        <taxon>Streptomyces</taxon>
    </lineage>
</organism>